<feature type="domain" description="HTH crp-type" evidence="5">
    <location>
        <begin position="167"/>
        <end position="215"/>
    </location>
</feature>
<accession>A0A8A7KJU3</accession>
<dbReference type="Gene3D" id="1.10.10.10">
    <property type="entry name" value="Winged helix-like DNA-binding domain superfamily/Winged helix DNA-binding domain"/>
    <property type="match status" value="1"/>
</dbReference>
<dbReference type="InterPro" id="IPR018490">
    <property type="entry name" value="cNMP-bd_dom_sf"/>
</dbReference>
<dbReference type="GO" id="GO:0005829">
    <property type="term" value="C:cytosol"/>
    <property type="evidence" value="ECO:0007669"/>
    <property type="project" value="TreeGrafter"/>
</dbReference>
<dbReference type="PANTHER" id="PTHR24567:SF26">
    <property type="entry name" value="REGULATORY PROTEIN YEIL"/>
    <property type="match status" value="1"/>
</dbReference>
<evidence type="ECO:0000313" key="6">
    <source>
        <dbReference type="EMBL" id="QTL98132.1"/>
    </source>
</evidence>
<dbReference type="Pfam" id="PF13545">
    <property type="entry name" value="HTH_Crp_2"/>
    <property type="match status" value="1"/>
</dbReference>
<dbReference type="KEGG" id="ifn:GM661_09150"/>
<evidence type="ECO:0000313" key="7">
    <source>
        <dbReference type="Proteomes" id="UP000665020"/>
    </source>
</evidence>
<dbReference type="Gene3D" id="2.60.120.10">
    <property type="entry name" value="Jelly Rolls"/>
    <property type="match status" value="1"/>
</dbReference>
<dbReference type="InterPro" id="IPR014710">
    <property type="entry name" value="RmlC-like_jellyroll"/>
</dbReference>
<dbReference type="CDD" id="cd00038">
    <property type="entry name" value="CAP_ED"/>
    <property type="match status" value="1"/>
</dbReference>
<protein>
    <submittedName>
        <fullName evidence="6">Cyclic nucleotide-binding domain-containing protein</fullName>
    </submittedName>
</protein>
<name>A0A8A7KJU3_9FIRM</name>
<proteinExistence type="predicted"/>
<evidence type="ECO:0000256" key="1">
    <source>
        <dbReference type="ARBA" id="ARBA00023015"/>
    </source>
</evidence>
<keyword evidence="3" id="KW-0804">Transcription</keyword>
<dbReference type="InterPro" id="IPR036390">
    <property type="entry name" value="WH_DNA-bd_sf"/>
</dbReference>
<keyword evidence="2" id="KW-0238">DNA-binding</keyword>
<dbReference type="PANTHER" id="PTHR24567">
    <property type="entry name" value="CRP FAMILY TRANSCRIPTIONAL REGULATORY PROTEIN"/>
    <property type="match status" value="1"/>
</dbReference>
<evidence type="ECO:0000259" key="5">
    <source>
        <dbReference type="SMART" id="SM00419"/>
    </source>
</evidence>
<dbReference type="InterPro" id="IPR050397">
    <property type="entry name" value="Env_Response_Regulators"/>
</dbReference>
<evidence type="ECO:0000256" key="3">
    <source>
        <dbReference type="ARBA" id="ARBA00023163"/>
    </source>
</evidence>
<dbReference type="SUPFAM" id="SSF51206">
    <property type="entry name" value="cAMP-binding domain-like"/>
    <property type="match status" value="1"/>
</dbReference>
<dbReference type="SMART" id="SM00100">
    <property type="entry name" value="cNMP"/>
    <property type="match status" value="1"/>
</dbReference>
<dbReference type="PRINTS" id="PR00034">
    <property type="entry name" value="HTHCRP"/>
</dbReference>
<evidence type="ECO:0000256" key="2">
    <source>
        <dbReference type="ARBA" id="ARBA00023125"/>
    </source>
</evidence>
<organism evidence="6 7">
    <name type="scientific">Iocasia fonsfrigidae</name>
    <dbReference type="NCBI Taxonomy" id="2682810"/>
    <lineage>
        <taxon>Bacteria</taxon>
        <taxon>Bacillati</taxon>
        <taxon>Bacillota</taxon>
        <taxon>Clostridia</taxon>
        <taxon>Halanaerobiales</taxon>
        <taxon>Halanaerobiaceae</taxon>
        <taxon>Iocasia</taxon>
    </lineage>
</organism>
<dbReference type="InterPro" id="IPR036388">
    <property type="entry name" value="WH-like_DNA-bd_sf"/>
</dbReference>
<dbReference type="InterPro" id="IPR000595">
    <property type="entry name" value="cNMP-bd_dom"/>
</dbReference>
<gene>
    <name evidence="6" type="ORF">GM661_09150</name>
</gene>
<dbReference type="GO" id="GO:0003700">
    <property type="term" value="F:DNA-binding transcription factor activity"/>
    <property type="evidence" value="ECO:0007669"/>
    <property type="project" value="TreeGrafter"/>
</dbReference>
<dbReference type="Proteomes" id="UP000665020">
    <property type="component" value="Chromosome"/>
</dbReference>
<sequence length="223" mass="25436">MDTYEPFLRNFILFSEMSDSDLIAISALLESSSSHNGEIIFMQGDIGNNVYFIKKGKVKAVRNNVNGDEQILEILQPGDVFGEVVLFGIDEYPATAIALDEVELVFLSKTRFKEYFTANPQIAWGMLRVMAKKLYRAQRKIENLGLKDTRARVATLIIDMLIDFGETENELVLDINRQEMANYIGTSRETVSRVLSDFKNEDIIEVNGNRIFIKDFSALKEWT</sequence>
<keyword evidence="1" id="KW-0805">Transcription regulation</keyword>
<dbReference type="RefSeq" id="WP_230869711.1">
    <property type="nucleotide sequence ID" value="NZ_CP046640.1"/>
</dbReference>
<dbReference type="SMART" id="SM00419">
    <property type="entry name" value="HTH_CRP"/>
    <property type="match status" value="1"/>
</dbReference>
<dbReference type="AlphaFoldDB" id="A0A8A7KJU3"/>
<dbReference type="InterPro" id="IPR012318">
    <property type="entry name" value="HTH_CRP"/>
</dbReference>
<feature type="domain" description="Cyclic nucleotide-binding" evidence="4">
    <location>
        <begin position="13"/>
        <end position="131"/>
    </location>
</feature>
<dbReference type="GO" id="GO:0003677">
    <property type="term" value="F:DNA binding"/>
    <property type="evidence" value="ECO:0007669"/>
    <property type="project" value="UniProtKB-KW"/>
</dbReference>
<dbReference type="EMBL" id="CP046640">
    <property type="protein sequence ID" value="QTL98132.1"/>
    <property type="molecule type" value="Genomic_DNA"/>
</dbReference>
<dbReference type="Pfam" id="PF00027">
    <property type="entry name" value="cNMP_binding"/>
    <property type="match status" value="1"/>
</dbReference>
<reference evidence="6" key="1">
    <citation type="submission" date="2019-12" db="EMBL/GenBank/DDBJ databases">
        <authorList>
            <person name="zhang j."/>
            <person name="sun C.M."/>
        </authorList>
    </citation>
    <scope>NUCLEOTIDE SEQUENCE</scope>
    <source>
        <strain evidence="6">NS-1</strain>
    </source>
</reference>
<evidence type="ECO:0000259" key="4">
    <source>
        <dbReference type="SMART" id="SM00100"/>
    </source>
</evidence>
<keyword evidence="7" id="KW-1185">Reference proteome</keyword>
<dbReference type="SUPFAM" id="SSF46785">
    <property type="entry name" value="Winged helix' DNA-binding domain"/>
    <property type="match status" value="1"/>
</dbReference>
<dbReference type="CDD" id="cd00092">
    <property type="entry name" value="HTH_CRP"/>
    <property type="match status" value="1"/>
</dbReference>